<dbReference type="InterPro" id="IPR008145">
    <property type="entry name" value="GK/Ca_channel_bsu"/>
</dbReference>
<evidence type="ECO:0000256" key="1">
    <source>
        <dbReference type="ARBA" id="ARBA00000373"/>
    </source>
</evidence>
<gene>
    <name evidence="8" type="primary">phnN</name>
    <name evidence="8" type="ORF">ACFOW1_11455</name>
</gene>
<comment type="caution">
    <text evidence="8">The sequence shown here is derived from an EMBL/GenBank/DDBJ whole genome shotgun (WGS) entry which is preliminary data.</text>
</comment>
<organism evidence="8 9">
    <name type="scientific">Parasediminibacterium paludis</name>
    <dbReference type="NCBI Taxonomy" id="908966"/>
    <lineage>
        <taxon>Bacteria</taxon>
        <taxon>Pseudomonadati</taxon>
        <taxon>Bacteroidota</taxon>
        <taxon>Chitinophagia</taxon>
        <taxon>Chitinophagales</taxon>
        <taxon>Chitinophagaceae</taxon>
        <taxon>Parasediminibacterium</taxon>
    </lineage>
</organism>
<reference evidence="9" key="1">
    <citation type="journal article" date="2019" name="Int. J. Syst. Evol. Microbiol.">
        <title>The Global Catalogue of Microorganisms (GCM) 10K type strain sequencing project: providing services to taxonomists for standard genome sequencing and annotation.</title>
        <authorList>
            <consortium name="The Broad Institute Genomics Platform"/>
            <consortium name="The Broad Institute Genome Sequencing Center for Infectious Disease"/>
            <person name="Wu L."/>
            <person name="Ma J."/>
        </authorList>
    </citation>
    <scope>NUCLEOTIDE SEQUENCE [LARGE SCALE GENOMIC DNA]</scope>
    <source>
        <strain evidence="9">CECT 8010</strain>
    </source>
</reference>
<protein>
    <recommendedName>
        <fullName evidence="3">ribose 1,5-bisphosphate phosphokinase</fullName>
        <ecNumber evidence="3">2.7.4.23</ecNumber>
    </recommendedName>
</protein>
<dbReference type="EC" id="2.7.4.23" evidence="3"/>
<dbReference type="Gene3D" id="3.40.50.300">
    <property type="entry name" value="P-loop containing nucleotide triphosphate hydrolases"/>
    <property type="match status" value="1"/>
</dbReference>
<dbReference type="NCBIfam" id="TIGR02322">
    <property type="entry name" value="phosphon_PhnN"/>
    <property type="match status" value="1"/>
</dbReference>
<keyword evidence="4" id="KW-0808">Transferase</keyword>
<proteinExistence type="predicted"/>
<comment type="catalytic activity">
    <reaction evidence="1">
        <text>alpha-D-ribose 1,5-bisphosphate + ATP = 5-phospho-alpha-D-ribose 1-diphosphate + ADP</text>
        <dbReference type="Rhea" id="RHEA:20109"/>
        <dbReference type="ChEBI" id="CHEBI:30616"/>
        <dbReference type="ChEBI" id="CHEBI:58017"/>
        <dbReference type="ChEBI" id="CHEBI:68688"/>
        <dbReference type="ChEBI" id="CHEBI:456216"/>
        <dbReference type="EC" id="2.7.4.23"/>
    </reaction>
</comment>
<dbReference type="SMART" id="SM00072">
    <property type="entry name" value="GuKc"/>
    <property type="match status" value="1"/>
</dbReference>
<keyword evidence="5" id="KW-0547">Nucleotide-binding</keyword>
<dbReference type="InterPro" id="IPR027417">
    <property type="entry name" value="P-loop_NTPase"/>
</dbReference>
<name>A0ABV8PX13_9BACT</name>
<accession>A0ABV8PX13</accession>
<feature type="domain" description="Guanylate kinase/L-type calcium channel beta subunit" evidence="7">
    <location>
        <begin position="1"/>
        <end position="179"/>
    </location>
</feature>
<sequence length="179" mass="20395">MYKLFYIMGASGVGKDSLMNYARTIIDGAHMVQFAHRYITRPAHVGNENHISLTEKEFEARKTLQLFAMHWNSHDQQYGIGIEINTWMKNGGKVVINGSREYLATAQSLYPQLIPILITATPDIILQRLISRNREDAATIQKRFDRNKYITTNTQGCILLENNNALEDAGNRLAQLIIE</sequence>
<evidence type="ECO:0000256" key="4">
    <source>
        <dbReference type="ARBA" id="ARBA00022679"/>
    </source>
</evidence>
<evidence type="ECO:0000256" key="5">
    <source>
        <dbReference type="ARBA" id="ARBA00022741"/>
    </source>
</evidence>
<comment type="pathway">
    <text evidence="2">Metabolic intermediate biosynthesis; 5-phospho-alpha-D-ribose 1-diphosphate biosynthesis; 5-phospho-alpha-D-ribose 1-diphosphate from D-ribose 5-phosphate (route II): step 3/3.</text>
</comment>
<dbReference type="InterPro" id="IPR012699">
    <property type="entry name" value="PhnN"/>
</dbReference>
<evidence type="ECO:0000313" key="8">
    <source>
        <dbReference type="EMBL" id="MFC4232512.1"/>
    </source>
</evidence>
<dbReference type="RefSeq" id="WP_379014394.1">
    <property type="nucleotide sequence ID" value="NZ_JBHSDC010000022.1"/>
</dbReference>
<dbReference type="SUPFAM" id="SSF52540">
    <property type="entry name" value="P-loop containing nucleoside triphosphate hydrolases"/>
    <property type="match status" value="1"/>
</dbReference>
<evidence type="ECO:0000259" key="7">
    <source>
        <dbReference type="SMART" id="SM00072"/>
    </source>
</evidence>
<evidence type="ECO:0000313" key="9">
    <source>
        <dbReference type="Proteomes" id="UP001595906"/>
    </source>
</evidence>
<evidence type="ECO:0000256" key="3">
    <source>
        <dbReference type="ARBA" id="ARBA00012892"/>
    </source>
</evidence>
<dbReference type="Proteomes" id="UP001595906">
    <property type="component" value="Unassembled WGS sequence"/>
</dbReference>
<dbReference type="EMBL" id="JBHSDC010000022">
    <property type="protein sequence ID" value="MFC4232512.1"/>
    <property type="molecule type" value="Genomic_DNA"/>
</dbReference>
<keyword evidence="9" id="KW-1185">Reference proteome</keyword>
<evidence type="ECO:0000256" key="6">
    <source>
        <dbReference type="ARBA" id="ARBA00022840"/>
    </source>
</evidence>
<dbReference type="NCBIfam" id="NF007485">
    <property type="entry name" value="PRK10078.1"/>
    <property type="match status" value="1"/>
</dbReference>
<evidence type="ECO:0000256" key="2">
    <source>
        <dbReference type="ARBA" id="ARBA00005069"/>
    </source>
</evidence>
<keyword evidence="6" id="KW-0067">ATP-binding</keyword>